<keyword evidence="1" id="KW-0805">Transcription regulation</keyword>
<evidence type="ECO:0000313" key="8">
    <source>
        <dbReference type="Proteomes" id="UP001139353"/>
    </source>
</evidence>
<dbReference type="Gene3D" id="3.40.50.2300">
    <property type="match status" value="1"/>
</dbReference>
<organism evidence="7 8">
    <name type="scientific">Scleromatobacter humisilvae</name>
    <dbReference type="NCBI Taxonomy" id="2897159"/>
    <lineage>
        <taxon>Bacteria</taxon>
        <taxon>Pseudomonadati</taxon>
        <taxon>Pseudomonadota</taxon>
        <taxon>Betaproteobacteria</taxon>
        <taxon>Burkholderiales</taxon>
        <taxon>Sphaerotilaceae</taxon>
        <taxon>Scleromatobacter</taxon>
    </lineage>
</organism>
<dbReference type="RefSeq" id="WP_275683169.1">
    <property type="nucleotide sequence ID" value="NZ_JAJLJH010000003.1"/>
</dbReference>
<sequence>MSNRPIQVFVVHDDYVCRTGLTAAFAECDDMRVQATSQDDPALLSCDVVVTDFDNGIRILAAMHALQLDRAGTKVAIVANAEREWQIRDALKRGAAGFLPLGSSAEELYVAVRTVHRGECHLSPSIAARLATSLATEPLTEREGQVLALLTDGLCNKHIASRLDISVGTVKAHLRSAFDKLGVHSRTEAILIAERRGMLRQPGPARRPPALAQVQAPPVLPRPRIHHGNPFVDADVARFAPADA</sequence>
<dbReference type="PROSITE" id="PS00622">
    <property type="entry name" value="HTH_LUXR_1"/>
    <property type="match status" value="1"/>
</dbReference>
<dbReference type="GO" id="GO:0000160">
    <property type="term" value="P:phosphorelay signal transduction system"/>
    <property type="evidence" value="ECO:0007669"/>
    <property type="project" value="InterPro"/>
</dbReference>
<name>A0A9X2C0A2_9BURK</name>
<dbReference type="EMBL" id="JAJLJH010000003">
    <property type="protein sequence ID" value="MCK9687137.1"/>
    <property type="molecule type" value="Genomic_DNA"/>
</dbReference>
<evidence type="ECO:0000256" key="4">
    <source>
        <dbReference type="PROSITE-ProRule" id="PRU00169"/>
    </source>
</evidence>
<dbReference type="GO" id="GO:0006355">
    <property type="term" value="P:regulation of DNA-templated transcription"/>
    <property type="evidence" value="ECO:0007669"/>
    <property type="project" value="InterPro"/>
</dbReference>
<dbReference type="AlphaFoldDB" id="A0A9X2C0A2"/>
<dbReference type="PANTHER" id="PTHR43214">
    <property type="entry name" value="TWO-COMPONENT RESPONSE REGULATOR"/>
    <property type="match status" value="1"/>
</dbReference>
<dbReference type="Pfam" id="PF00196">
    <property type="entry name" value="GerE"/>
    <property type="match status" value="1"/>
</dbReference>
<dbReference type="SMART" id="SM00421">
    <property type="entry name" value="HTH_LUXR"/>
    <property type="match status" value="1"/>
</dbReference>
<proteinExistence type="predicted"/>
<dbReference type="InterPro" id="IPR011006">
    <property type="entry name" value="CheY-like_superfamily"/>
</dbReference>
<dbReference type="SUPFAM" id="SSF46894">
    <property type="entry name" value="C-terminal effector domain of the bipartite response regulators"/>
    <property type="match status" value="1"/>
</dbReference>
<keyword evidence="4" id="KW-0597">Phosphoprotein</keyword>
<dbReference type="Proteomes" id="UP001139353">
    <property type="component" value="Unassembled WGS sequence"/>
</dbReference>
<feature type="modified residue" description="4-aspartylphosphate" evidence="4">
    <location>
        <position position="52"/>
    </location>
</feature>
<evidence type="ECO:0000259" key="6">
    <source>
        <dbReference type="PROSITE" id="PS50110"/>
    </source>
</evidence>
<evidence type="ECO:0000256" key="2">
    <source>
        <dbReference type="ARBA" id="ARBA00023125"/>
    </source>
</evidence>
<dbReference type="SUPFAM" id="SSF52172">
    <property type="entry name" value="CheY-like"/>
    <property type="match status" value="1"/>
</dbReference>
<dbReference type="CDD" id="cd06170">
    <property type="entry name" value="LuxR_C_like"/>
    <property type="match status" value="1"/>
</dbReference>
<dbReference type="PANTHER" id="PTHR43214:SF41">
    <property type="entry name" value="NITRATE_NITRITE RESPONSE REGULATOR PROTEIN NARP"/>
    <property type="match status" value="1"/>
</dbReference>
<dbReference type="PROSITE" id="PS50110">
    <property type="entry name" value="RESPONSE_REGULATORY"/>
    <property type="match status" value="1"/>
</dbReference>
<evidence type="ECO:0000259" key="5">
    <source>
        <dbReference type="PROSITE" id="PS50043"/>
    </source>
</evidence>
<comment type="caution">
    <text evidence="7">The sequence shown here is derived from an EMBL/GenBank/DDBJ whole genome shotgun (WGS) entry which is preliminary data.</text>
</comment>
<feature type="domain" description="Response regulatory" evidence="6">
    <location>
        <begin position="7"/>
        <end position="116"/>
    </location>
</feature>
<accession>A0A9X2C0A2</accession>
<dbReference type="InterPro" id="IPR001789">
    <property type="entry name" value="Sig_transdc_resp-reg_receiver"/>
</dbReference>
<keyword evidence="8" id="KW-1185">Reference proteome</keyword>
<reference evidence="7" key="1">
    <citation type="submission" date="2021-11" db="EMBL/GenBank/DDBJ databases">
        <title>BS-T2-15 a new species belonging to the Comamonadaceae family isolated from the soil of a French oak forest.</title>
        <authorList>
            <person name="Mieszkin S."/>
            <person name="Alain K."/>
        </authorList>
    </citation>
    <scope>NUCLEOTIDE SEQUENCE</scope>
    <source>
        <strain evidence="7">BS-T2-15</strain>
    </source>
</reference>
<keyword evidence="3" id="KW-0804">Transcription</keyword>
<dbReference type="InterPro" id="IPR039420">
    <property type="entry name" value="WalR-like"/>
</dbReference>
<protein>
    <submittedName>
        <fullName evidence="7">Response regulator transcription factor</fullName>
    </submittedName>
</protein>
<dbReference type="InterPro" id="IPR000792">
    <property type="entry name" value="Tscrpt_reg_LuxR_C"/>
</dbReference>
<dbReference type="PROSITE" id="PS50043">
    <property type="entry name" value="HTH_LUXR_2"/>
    <property type="match status" value="1"/>
</dbReference>
<evidence type="ECO:0000256" key="3">
    <source>
        <dbReference type="ARBA" id="ARBA00023163"/>
    </source>
</evidence>
<dbReference type="InterPro" id="IPR016032">
    <property type="entry name" value="Sig_transdc_resp-reg_C-effctor"/>
</dbReference>
<feature type="domain" description="HTH luxR-type" evidence="5">
    <location>
        <begin position="132"/>
        <end position="197"/>
    </location>
</feature>
<dbReference type="PRINTS" id="PR00038">
    <property type="entry name" value="HTHLUXR"/>
</dbReference>
<gene>
    <name evidence="7" type="ORF">LPC04_15605</name>
</gene>
<keyword evidence="2" id="KW-0238">DNA-binding</keyword>
<evidence type="ECO:0000256" key="1">
    <source>
        <dbReference type="ARBA" id="ARBA00023015"/>
    </source>
</evidence>
<dbReference type="GO" id="GO:0003677">
    <property type="term" value="F:DNA binding"/>
    <property type="evidence" value="ECO:0007669"/>
    <property type="project" value="UniProtKB-KW"/>
</dbReference>
<evidence type="ECO:0000313" key="7">
    <source>
        <dbReference type="EMBL" id="MCK9687137.1"/>
    </source>
</evidence>